<dbReference type="SUPFAM" id="SSF55729">
    <property type="entry name" value="Acyl-CoA N-acyltransferases (Nat)"/>
    <property type="match status" value="1"/>
</dbReference>
<accession>A0A8S4PD47</accession>
<dbReference type="PANTHER" id="PTHR47403">
    <property type="entry name" value="LOC100145250 PROTEIN"/>
    <property type="match status" value="1"/>
</dbReference>
<dbReference type="Pfam" id="PF24066">
    <property type="entry name" value="Hisat_C"/>
    <property type="match status" value="1"/>
</dbReference>
<proteinExistence type="predicted"/>
<evidence type="ECO:0000313" key="3">
    <source>
        <dbReference type="Proteomes" id="UP000749559"/>
    </source>
</evidence>
<reference evidence="2" key="1">
    <citation type="submission" date="2022-03" db="EMBL/GenBank/DDBJ databases">
        <authorList>
            <person name="Martin C."/>
        </authorList>
    </citation>
    <scope>NUCLEOTIDE SEQUENCE</scope>
</reference>
<feature type="domain" description="Histidine N-acetyltransferase C-terminal" evidence="1">
    <location>
        <begin position="235"/>
        <end position="343"/>
    </location>
</feature>
<comment type="caution">
    <text evidence="2">The sequence shown here is derived from an EMBL/GenBank/DDBJ whole genome shotgun (WGS) entry which is preliminary data.</text>
</comment>
<dbReference type="Proteomes" id="UP000749559">
    <property type="component" value="Unassembled WGS sequence"/>
</dbReference>
<organism evidence="2 3">
    <name type="scientific">Owenia fusiformis</name>
    <name type="common">Polychaete worm</name>
    <dbReference type="NCBI Taxonomy" id="6347"/>
    <lineage>
        <taxon>Eukaryota</taxon>
        <taxon>Metazoa</taxon>
        <taxon>Spiralia</taxon>
        <taxon>Lophotrochozoa</taxon>
        <taxon>Annelida</taxon>
        <taxon>Polychaeta</taxon>
        <taxon>Sedentaria</taxon>
        <taxon>Canalipalpata</taxon>
        <taxon>Sabellida</taxon>
        <taxon>Oweniida</taxon>
        <taxon>Oweniidae</taxon>
        <taxon>Owenia</taxon>
    </lineage>
</organism>
<dbReference type="AlphaFoldDB" id="A0A8S4PD47"/>
<gene>
    <name evidence="2" type="ORF">OFUS_LOCUS16251</name>
</gene>
<name>A0A8S4PD47_OWEFU</name>
<dbReference type="PANTHER" id="PTHR47403:SF6">
    <property type="entry name" value="N-ACETYLTRANSFERASE DOMAIN-CONTAINING PROTEIN"/>
    <property type="match status" value="1"/>
</dbReference>
<sequence length="394" mass="44913">SHCLKTAHSMITLQTARNKLVCSKRDNTKLNTIISNCENYWNTMQMLRHSINKISPICRVGTAISNSSKCKEIAFAIAKRCLVSGTLDDVIIREAQIEDHGAVMAIQPNLNEGMDSLNEYFPKYLANHSYKCYVAEMHRKLLAYMQYLTVDGGHTVVICEDRVKDDVKPPEVHELLRGYTMDKIKANSPKLENIYSMRLMEDPGGLHDIGKRRWSTFRATNLTPIVWSGVKNTQLIAHDKFLDIMHDPETCEQLFPDKRIVSFWEVFDTVKGVETNISHILNQSWVYVTYTDNPVNKATIALSTGTPARCEKGLRLDIDFYGDRLDDFKSHIVAHCQRAIHYKEHHESLVPVLCFPAILDVKLVEDYCVNTLGWNSGPMSKDKPLFEPTKLHGN</sequence>
<protein>
    <recommendedName>
        <fullName evidence="1">Histidine N-acetyltransferase C-terminal domain-containing protein</fullName>
    </recommendedName>
</protein>
<feature type="non-terminal residue" evidence="2">
    <location>
        <position position="1"/>
    </location>
</feature>
<evidence type="ECO:0000313" key="2">
    <source>
        <dbReference type="EMBL" id="CAH1791130.1"/>
    </source>
</evidence>
<keyword evidence="3" id="KW-1185">Reference proteome</keyword>
<dbReference type="EMBL" id="CAIIXF020000008">
    <property type="protein sequence ID" value="CAH1791130.1"/>
    <property type="molecule type" value="Genomic_DNA"/>
</dbReference>
<dbReference type="InterPro" id="IPR056483">
    <property type="entry name" value="Hisat_C"/>
</dbReference>
<evidence type="ECO:0000259" key="1">
    <source>
        <dbReference type="Pfam" id="PF24066"/>
    </source>
</evidence>
<dbReference type="InterPro" id="IPR016181">
    <property type="entry name" value="Acyl_CoA_acyltransferase"/>
</dbReference>